<dbReference type="SUPFAM" id="SSF53335">
    <property type="entry name" value="S-adenosyl-L-methionine-dependent methyltransferases"/>
    <property type="match status" value="1"/>
</dbReference>
<evidence type="ECO:0000256" key="1">
    <source>
        <dbReference type="SAM" id="SignalP"/>
    </source>
</evidence>
<dbReference type="GO" id="GO:0008757">
    <property type="term" value="F:S-adenosylmethionine-dependent methyltransferase activity"/>
    <property type="evidence" value="ECO:0007669"/>
    <property type="project" value="InterPro"/>
</dbReference>
<dbReference type="Pfam" id="PF07942">
    <property type="entry name" value="CARME"/>
    <property type="match status" value="1"/>
</dbReference>
<dbReference type="SMART" id="SM01296">
    <property type="entry name" value="N2227"/>
    <property type="match status" value="1"/>
</dbReference>
<protein>
    <recommendedName>
        <fullName evidence="3">N2227-domain-containing protein</fullName>
    </recommendedName>
</protein>
<feature type="chain" id="PRO_5041669496" description="N2227-domain-containing protein" evidence="1">
    <location>
        <begin position="36"/>
        <end position="458"/>
    </location>
</feature>
<dbReference type="AlphaFoldDB" id="A0AA97PJS9"/>
<keyword evidence="1" id="KW-0732">Signal</keyword>
<dbReference type="Gene3D" id="3.40.50.150">
    <property type="entry name" value="Vaccinia Virus protein VP39"/>
    <property type="match status" value="1"/>
</dbReference>
<proteinExistence type="predicted"/>
<dbReference type="InterPro" id="IPR029063">
    <property type="entry name" value="SAM-dependent_MTases_sf"/>
</dbReference>
<evidence type="ECO:0008006" key="3">
    <source>
        <dbReference type="Google" id="ProtNLM"/>
    </source>
</evidence>
<sequence length="458" mass="51273">MISPLRTAWGNEGSWRNASLLVLISNCWLHTTAVASSHNVLDNENLASIPTGDLLPEAGEWFQQDTRLTSPRHQAEKEQLLLRMDKSHGSWDTNHPRARLLDALAAYSQFGELTKAELKRWRDLYGNVPQKQKNILESAAGYTAKFDTAEELADVNGRLCKRIVDTALEFYQLKPRELKDHIAALKNAGRTPDRISVSQALKHYVRDWSTEGRSERDDAFPCIKSTLQSLYPDRETTPVKLLFPGAGLGRLGHDVAALENFEVTTNEWSMYMNVAYRFLQAHSNPDSFAAHPFIDNWSHHATAANQFRGVSSPDVRLNTSAALLVEGDFTTVFSKPEKKDMAAYDAVVTHFFIDTARNLMSYIDTIYAVLKPGGYWINFGPLLYGTGPWVQLSLEEVVHVVKAMGFEFVPLDAAGECGPLTLDGELVRGTRAVYGFDERALTRNAYAAQVWAVRKTAH</sequence>
<gene>
    <name evidence="2" type="ORF">OOU_Y34scaffold00608g43</name>
</gene>
<dbReference type="InterPro" id="IPR012901">
    <property type="entry name" value="CARME"/>
</dbReference>
<dbReference type="Proteomes" id="UP000011086">
    <property type="component" value="Unassembled WGS sequence"/>
</dbReference>
<dbReference type="PANTHER" id="PTHR12303">
    <property type="entry name" value="CARNOSINE N-METHYLTRANSFERASE"/>
    <property type="match status" value="1"/>
</dbReference>
<dbReference type="EMBL" id="JH793781">
    <property type="protein sequence ID" value="ELQ37276.1"/>
    <property type="molecule type" value="Genomic_DNA"/>
</dbReference>
<organism evidence="2">
    <name type="scientific">Pyricularia oryzae (strain Y34)</name>
    <name type="common">Rice blast fungus</name>
    <name type="synonym">Magnaporthe oryzae</name>
    <dbReference type="NCBI Taxonomy" id="1143189"/>
    <lineage>
        <taxon>Eukaryota</taxon>
        <taxon>Fungi</taxon>
        <taxon>Dikarya</taxon>
        <taxon>Ascomycota</taxon>
        <taxon>Pezizomycotina</taxon>
        <taxon>Sordariomycetes</taxon>
        <taxon>Sordariomycetidae</taxon>
        <taxon>Magnaporthales</taxon>
        <taxon>Pyriculariaceae</taxon>
        <taxon>Pyricularia</taxon>
    </lineage>
</organism>
<name>A0AA97PJS9_PYRO3</name>
<reference evidence="2" key="1">
    <citation type="journal article" date="2012" name="PLoS Genet.">
        <title>Comparative analysis of the genomes of two field isolates of the rice blast fungus Magnaporthe oryzae.</title>
        <authorList>
            <person name="Xue M."/>
            <person name="Yang J."/>
            <person name="Li Z."/>
            <person name="Hu S."/>
            <person name="Yao N."/>
            <person name="Dean R.A."/>
            <person name="Zhao W."/>
            <person name="Shen M."/>
            <person name="Zhang H."/>
            <person name="Li C."/>
            <person name="Liu L."/>
            <person name="Cao L."/>
            <person name="Xu X."/>
            <person name="Xing Y."/>
            <person name="Hsiang T."/>
            <person name="Zhang Z."/>
            <person name="Xu J.R."/>
            <person name="Peng Y.L."/>
        </authorList>
    </citation>
    <scope>NUCLEOTIDE SEQUENCE</scope>
    <source>
        <strain evidence="2">Y34</strain>
    </source>
</reference>
<dbReference type="PANTHER" id="PTHR12303:SF13">
    <property type="match status" value="1"/>
</dbReference>
<evidence type="ECO:0000313" key="2">
    <source>
        <dbReference type="EMBL" id="ELQ37276.1"/>
    </source>
</evidence>
<accession>A0AA97PJS9</accession>
<feature type="signal peptide" evidence="1">
    <location>
        <begin position="1"/>
        <end position="35"/>
    </location>
</feature>